<keyword evidence="1" id="KW-0732">Signal</keyword>
<evidence type="ECO:0000256" key="1">
    <source>
        <dbReference type="SAM" id="SignalP"/>
    </source>
</evidence>
<dbReference type="Proteomes" id="UP000324233">
    <property type="component" value="Chromosome"/>
</dbReference>
<dbReference type="SUPFAM" id="SSF69118">
    <property type="entry name" value="AhpD-like"/>
    <property type="match status" value="2"/>
</dbReference>
<evidence type="ECO:0008006" key="4">
    <source>
        <dbReference type="Google" id="ProtNLM"/>
    </source>
</evidence>
<dbReference type="PANTHER" id="PTHR35446">
    <property type="entry name" value="SI:CH211-175M2.5"/>
    <property type="match status" value="1"/>
</dbReference>
<dbReference type="KEGG" id="agv:OJF2_75490"/>
<dbReference type="AlphaFoldDB" id="A0A5B9WFA0"/>
<dbReference type="PANTHER" id="PTHR35446:SF2">
    <property type="entry name" value="CARBOXYMUCONOLACTONE DECARBOXYLASE-LIKE DOMAIN-CONTAINING PROTEIN"/>
    <property type="match status" value="1"/>
</dbReference>
<evidence type="ECO:0000313" key="3">
    <source>
        <dbReference type="Proteomes" id="UP000324233"/>
    </source>
</evidence>
<proteinExistence type="predicted"/>
<dbReference type="Gene3D" id="1.20.1290.10">
    <property type="entry name" value="AhpD-like"/>
    <property type="match status" value="2"/>
</dbReference>
<feature type="signal peptide" evidence="1">
    <location>
        <begin position="1"/>
        <end position="24"/>
    </location>
</feature>
<gene>
    <name evidence="2" type="ORF">OJF2_75490</name>
</gene>
<sequence precursor="true">MITRSESNAVIAALFALAATPAAAALADDGPPEVPATRPELKAFLEASKRNAPRLPMPPLSEADREKMAGASWSSADWSVYNNGRMRKHYLPAELADVSVLRGDDPAMTLGNRFQTMLFWIVSRANNCTYCMGHQESKLAAAGMVDDEIAELDGDWSAFTPRDRAAFGLARKLTYEPHRMARADIDALRPHFNDAQILEVVNAVANFNSMNRWTGALRIPQEEHRVYLTPTAAKFRELVSRQAPLDREARRPGRACAKPAARPPLESRAEVEAALASCRDREPRLPLASEDAARAAMKDESPGPVPAWIRLLAAFPKAGPARVKVHRASETRGVLDPLLRAQIAWIAARNDRAWYALGHARARLLALGQDDDAIYRLDRADLDNIPARRRAVYSLARKLTVDPALVADADVEAVRAQFPDREVAEIVFQVTEAAYFDRLTEAAGLPLEP</sequence>
<keyword evidence="3" id="KW-1185">Reference proteome</keyword>
<dbReference type="InterPro" id="IPR029032">
    <property type="entry name" value="AhpD-like"/>
</dbReference>
<dbReference type="EMBL" id="CP042997">
    <property type="protein sequence ID" value="QEH38939.1"/>
    <property type="molecule type" value="Genomic_DNA"/>
</dbReference>
<protein>
    <recommendedName>
        <fullName evidence="4">Carboxymuconolactone decarboxylase family protein</fullName>
    </recommendedName>
</protein>
<reference evidence="2 3" key="1">
    <citation type="submission" date="2019-08" db="EMBL/GenBank/DDBJ databases">
        <title>Deep-cultivation of Planctomycetes and their phenomic and genomic characterization uncovers novel biology.</title>
        <authorList>
            <person name="Wiegand S."/>
            <person name="Jogler M."/>
            <person name="Boedeker C."/>
            <person name="Pinto D."/>
            <person name="Vollmers J."/>
            <person name="Rivas-Marin E."/>
            <person name="Kohn T."/>
            <person name="Peeters S.H."/>
            <person name="Heuer A."/>
            <person name="Rast P."/>
            <person name="Oberbeckmann S."/>
            <person name="Bunk B."/>
            <person name="Jeske O."/>
            <person name="Meyerdierks A."/>
            <person name="Storesund J.E."/>
            <person name="Kallscheuer N."/>
            <person name="Luecker S."/>
            <person name="Lage O.M."/>
            <person name="Pohl T."/>
            <person name="Merkel B.J."/>
            <person name="Hornburger P."/>
            <person name="Mueller R.-W."/>
            <person name="Bruemmer F."/>
            <person name="Labrenz M."/>
            <person name="Spormann A.M."/>
            <person name="Op den Camp H."/>
            <person name="Overmann J."/>
            <person name="Amann R."/>
            <person name="Jetten M.S.M."/>
            <person name="Mascher T."/>
            <person name="Medema M.H."/>
            <person name="Devos D.P."/>
            <person name="Kaster A.-K."/>
            <person name="Ovreas L."/>
            <person name="Rohde M."/>
            <person name="Galperin M.Y."/>
            <person name="Jogler C."/>
        </authorList>
    </citation>
    <scope>NUCLEOTIDE SEQUENCE [LARGE SCALE GENOMIC DNA]</scope>
    <source>
        <strain evidence="2 3">OJF2</strain>
    </source>
</reference>
<name>A0A5B9WFA0_9BACT</name>
<dbReference type="RefSeq" id="WP_246196322.1">
    <property type="nucleotide sequence ID" value="NZ_CP042997.1"/>
</dbReference>
<accession>A0A5B9WFA0</accession>
<feature type="chain" id="PRO_5022876011" description="Carboxymuconolactone decarboxylase family protein" evidence="1">
    <location>
        <begin position="25"/>
        <end position="449"/>
    </location>
</feature>
<evidence type="ECO:0000313" key="2">
    <source>
        <dbReference type="EMBL" id="QEH38939.1"/>
    </source>
</evidence>
<organism evidence="2 3">
    <name type="scientific">Aquisphaera giovannonii</name>
    <dbReference type="NCBI Taxonomy" id="406548"/>
    <lineage>
        <taxon>Bacteria</taxon>
        <taxon>Pseudomonadati</taxon>
        <taxon>Planctomycetota</taxon>
        <taxon>Planctomycetia</taxon>
        <taxon>Isosphaerales</taxon>
        <taxon>Isosphaeraceae</taxon>
        <taxon>Aquisphaera</taxon>
    </lineage>
</organism>